<gene>
    <name evidence="1" type="ORF">AFUS01_LOCUS23442</name>
</gene>
<protein>
    <submittedName>
        <fullName evidence="1">Uncharacterized protein</fullName>
    </submittedName>
</protein>
<dbReference type="AlphaFoldDB" id="A0A8J2KAT0"/>
<evidence type="ECO:0000313" key="2">
    <source>
        <dbReference type="Proteomes" id="UP000708208"/>
    </source>
</evidence>
<evidence type="ECO:0000313" key="1">
    <source>
        <dbReference type="EMBL" id="CAG7784777.1"/>
    </source>
</evidence>
<reference evidence="1" key="1">
    <citation type="submission" date="2021-06" db="EMBL/GenBank/DDBJ databases">
        <authorList>
            <person name="Hodson N. C."/>
            <person name="Mongue J. A."/>
            <person name="Jaron S. K."/>
        </authorList>
    </citation>
    <scope>NUCLEOTIDE SEQUENCE</scope>
</reference>
<organism evidence="1 2">
    <name type="scientific">Allacma fusca</name>
    <dbReference type="NCBI Taxonomy" id="39272"/>
    <lineage>
        <taxon>Eukaryota</taxon>
        <taxon>Metazoa</taxon>
        <taxon>Ecdysozoa</taxon>
        <taxon>Arthropoda</taxon>
        <taxon>Hexapoda</taxon>
        <taxon>Collembola</taxon>
        <taxon>Symphypleona</taxon>
        <taxon>Sminthuridae</taxon>
        <taxon>Allacma</taxon>
    </lineage>
</organism>
<feature type="non-terminal residue" evidence="1">
    <location>
        <position position="1"/>
    </location>
</feature>
<dbReference type="Proteomes" id="UP000708208">
    <property type="component" value="Unassembled WGS sequence"/>
</dbReference>
<proteinExistence type="predicted"/>
<accession>A0A8J2KAT0</accession>
<sequence>MSASELVACAKVVAPTISND</sequence>
<name>A0A8J2KAT0_9HEXA</name>
<dbReference type="EMBL" id="CAJVCH010282640">
    <property type="protein sequence ID" value="CAG7784777.1"/>
    <property type="molecule type" value="Genomic_DNA"/>
</dbReference>
<comment type="caution">
    <text evidence="1">The sequence shown here is derived from an EMBL/GenBank/DDBJ whole genome shotgun (WGS) entry which is preliminary data.</text>
</comment>
<keyword evidence="2" id="KW-1185">Reference proteome</keyword>